<dbReference type="EMBL" id="LR586016">
    <property type="protein sequence ID" value="VIP04081.1"/>
    <property type="molecule type" value="Genomic_DNA"/>
</dbReference>
<dbReference type="AlphaFoldDB" id="A0A6C2YRU6"/>
<evidence type="ECO:0000256" key="1">
    <source>
        <dbReference type="ARBA" id="ARBA00011046"/>
    </source>
</evidence>
<dbReference type="Gene3D" id="1.10.10.10">
    <property type="entry name" value="Winged helix-like DNA-binding domain superfamily/Winged helix DNA-binding domain"/>
    <property type="match status" value="1"/>
</dbReference>
<accession>A0A6C2YRU6</accession>
<dbReference type="Proteomes" id="UP000464378">
    <property type="component" value="Chromosome"/>
</dbReference>
<dbReference type="RefSeq" id="WP_197740745.1">
    <property type="nucleotide sequence ID" value="NZ_LR593887.1"/>
</dbReference>
<evidence type="ECO:0000313" key="6">
    <source>
        <dbReference type="Proteomes" id="UP000464378"/>
    </source>
</evidence>
<dbReference type="GO" id="GO:0045892">
    <property type="term" value="P:negative regulation of DNA-templated transcription"/>
    <property type="evidence" value="ECO:0007669"/>
    <property type="project" value="InterPro"/>
</dbReference>
<sequence>MTWFRPGDRIEQPNQGGFVEQLPTPTARELEILKVLWEVGPCSVREVHQRLQPADGETLAPNTVQTLIRIMETKGLVSHTVEGRTFIYRAEFTREESTTRFVNRVFDGAASQLVMTLLQNEQLSAGELEQMQRLIDEARRRRLGS</sequence>
<evidence type="ECO:0000256" key="3">
    <source>
        <dbReference type="ARBA" id="ARBA00023125"/>
    </source>
</evidence>
<keyword evidence="6" id="KW-1185">Reference proteome</keyword>
<gene>
    <name evidence="5" type="ORF">GMBLW1_51120</name>
</gene>
<evidence type="ECO:0000256" key="2">
    <source>
        <dbReference type="ARBA" id="ARBA00023015"/>
    </source>
</evidence>
<dbReference type="Pfam" id="PF03965">
    <property type="entry name" value="Penicillinase_R"/>
    <property type="match status" value="1"/>
</dbReference>
<reference evidence="5" key="1">
    <citation type="submission" date="2019-04" db="EMBL/GenBank/DDBJ databases">
        <authorList>
            <consortium name="Science for Life Laboratories"/>
        </authorList>
    </citation>
    <scope>NUCLEOTIDE SEQUENCE</scope>
    <source>
        <strain evidence="5">MBLW1</strain>
    </source>
</reference>
<keyword evidence="4" id="KW-0804">Transcription</keyword>
<dbReference type="InterPro" id="IPR036388">
    <property type="entry name" value="WH-like_DNA-bd_sf"/>
</dbReference>
<organism evidence="5">
    <name type="scientific">Tuwongella immobilis</name>
    <dbReference type="NCBI Taxonomy" id="692036"/>
    <lineage>
        <taxon>Bacteria</taxon>
        <taxon>Pseudomonadati</taxon>
        <taxon>Planctomycetota</taxon>
        <taxon>Planctomycetia</taxon>
        <taxon>Gemmatales</taxon>
        <taxon>Gemmataceae</taxon>
        <taxon>Tuwongella</taxon>
    </lineage>
</organism>
<evidence type="ECO:0000256" key="4">
    <source>
        <dbReference type="ARBA" id="ARBA00023163"/>
    </source>
</evidence>
<name>A0A6C2YRU6_9BACT</name>
<keyword evidence="3" id="KW-0238">DNA-binding</keyword>
<dbReference type="InterPro" id="IPR036390">
    <property type="entry name" value="WH_DNA-bd_sf"/>
</dbReference>
<comment type="similarity">
    <text evidence="1">Belongs to the BlaI transcriptional regulatory family.</text>
</comment>
<protein>
    <recommendedName>
        <fullName evidence="7">Penicillinase repressor</fullName>
    </recommendedName>
</protein>
<evidence type="ECO:0000313" key="5">
    <source>
        <dbReference type="EMBL" id="VIP04081.1"/>
    </source>
</evidence>
<dbReference type="Gene3D" id="1.10.4040.10">
    <property type="entry name" value="Penicillinase repressor domain"/>
    <property type="match status" value="1"/>
</dbReference>
<proteinExistence type="inferred from homology"/>
<dbReference type="InterPro" id="IPR005650">
    <property type="entry name" value="BlaI_family"/>
</dbReference>
<dbReference type="KEGG" id="tim:GMBLW1_51120"/>
<keyword evidence="2" id="KW-0805">Transcription regulation</keyword>
<dbReference type="EMBL" id="LR593887">
    <property type="protein sequence ID" value="VTS05529.1"/>
    <property type="molecule type" value="Genomic_DNA"/>
</dbReference>
<dbReference type="SUPFAM" id="SSF46785">
    <property type="entry name" value="Winged helix' DNA-binding domain"/>
    <property type="match status" value="1"/>
</dbReference>
<dbReference type="InParanoid" id="A0A6C2YRU6"/>
<dbReference type="GO" id="GO:0003677">
    <property type="term" value="F:DNA binding"/>
    <property type="evidence" value="ECO:0007669"/>
    <property type="project" value="UniProtKB-KW"/>
</dbReference>
<evidence type="ECO:0008006" key="7">
    <source>
        <dbReference type="Google" id="ProtNLM"/>
    </source>
</evidence>